<dbReference type="RefSeq" id="WP_174881804.1">
    <property type="nucleotide sequence ID" value="NZ_CADEPK010000438.1"/>
</dbReference>
<accession>A0ABT9Z1Z0</accession>
<proteinExistence type="predicted"/>
<comment type="caution">
    <text evidence="1">The sequence shown here is derived from an EMBL/GenBank/DDBJ whole genome shotgun (WGS) entry which is preliminary data.</text>
</comment>
<name>A0ABT9Z1Z0_9BACI</name>
<dbReference type="Proteomes" id="UP001232245">
    <property type="component" value="Unassembled WGS sequence"/>
</dbReference>
<evidence type="ECO:0000313" key="1">
    <source>
        <dbReference type="EMBL" id="MDQ0225994.1"/>
    </source>
</evidence>
<evidence type="ECO:0000313" key="2">
    <source>
        <dbReference type="Proteomes" id="UP001232245"/>
    </source>
</evidence>
<gene>
    <name evidence="1" type="ORF">J2S02_002338</name>
</gene>
<sequence length="179" mass="21284">MIHLYHYYEKRVGPFKSLTQLEDNEAEAILKKLRLENKTFAARRSQQYLEHRREIERKVKELFIQKGGKPITSTPHYFVYEPCPWLLEWFEDGKEIRIPLSFFNPTSISFTYGDSFPAMKAQDEKPYRGHVYTLAEIEGLITKFGLPQLWNADGKLGPERYIEVQVWDDNHLNKSIWEE</sequence>
<protein>
    <submittedName>
        <fullName evidence="1">Uncharacterized protein</fullName>
    </submittedName>
</protein>
<keyword evidence="2" id="KW-1185">Reference proteome</keyword>
<reference evidence="1 2" key="1">
    <citation type="submission" date="2023-07" db="EMBL/GenBank/DDBJ databases">
        <title>Genomic Encyclopedia of Type Strains, Phase IV (KMG-IV): sequencing the most valuable type-strain genomes for metagenomic binning, comparative biology and taxonomic classification.</title>
        <authorList>
            <person name="Goeker M."/>
        </authorList>
    </citation>
    <scope>NUCLEOTIDE SEQUENCE [LARGE SCALE GENOMIC DNA]</scope>
    <source>
        <strain evidence="1 2">DSM 17723</strain>
    </source>
</reference>
<organism evidence="1 2">
    <name type="scientific">Metabacillus niabensis</name>
    <dbReference type="NCBI Taxonomy" id="324854"/>
    <lineage>
        <taxon>Bacteria</taxon>
        <taxon>Bacillati</taxon>
        <taxon>Bacillota</taxon>
        <taxon>Bacilli</taxon>
        <taxon>Bacillales</taxon>
        <taxon>Bacillaceae</taxon>
        <taxon>Metabacillus</taxon>
    </lineage>
</organism>
<dbReference type="EMBL" id="JAUSTZ010000003">
    <property type="protein sequence ID" value="MDQ0225994.1"/>
    <property type="molecule type" value="Genomic_DNA"/>
</dbReference>